<comment type="caution">
    <text evidence="5">The sequence shown here is derived from an EMBL/GenBank/DDBJ whole genome shotgun (WGS) entry which is preliminary data.</text>
</comment>
<dbReference type="PANTHER" id="PTHR47936">
    <property type="entry name" value="PPR_LONG DOMAIN-CONTAINING PROTEIN"/>
    <property type="match status" value="1"/>
</dbReference>
<evidence type="ECO:0000313" key="6">
    <source>
        <dbReference type="Proteomes" id="UP000283530"/>
    </source>
</evidence>
<dbReference type="NCBIfam" id="TIGR00756">
    <property type="entry name" value="PPR"/>
    <property type="match status" value="6"/>
</dbReference>
<dbReference type="OrthoDB" id="185373at2759"/>
<evidence type="ECO:0000313" key="5">
    <source>
        <dbReference type="EMBL" id="RWR78645.1"/>
    </source>
</evidence>
<reference evidence="5 6" key="1">
    <citation type="journal article" date="2019" name="Nat. Plants">
        <title>Stout camphor tree genome fills gaps in understanding of flowering plant genome evolution.</title>
        <authorList>
            <person name="Chaw S.M."/>
            <person name="Liu Y.C."/>
            <person name="Wu Y.W."/>
            <person name="Wang H.Y."/>
            <person name="Lin C.I."/>
            <person name="Wu C.S."/>
            <person name="Ke H.M."/>
            <person name="Chang L.Y."/>
            <person name="Hsu C.Y."/>
            <person name="Yang H.T."/>
            <person name="Sudianto E."/>
            <person name="Hsu M.H."/>
            <person name="Wu K.P."/>
            <person name="Wang L.N."/>
            <person name="Leebens-Mack J.H."/>
            <person name="Tsai I.J."/>
        </authorList>
    </citation>
    <scope>NUCLEOTIDE SEQUENCE [LARGE SCALE GENOMIC DNA]</scope>
    <source>
        <strain evidence="6">cv. Chaw 1501</strain>
        <tissue evidence="5">Young leaves</tissue>
    </source>
</reference>
<evidence type="ECO:0000256" key="2">
    <source>
        <dbReference type="ARBA" id="ARBA00022737"/>
    </source>
</evidence>
<keyword evidence="2" id="KW-0677">Repeat</keyword>
<feature type="repeat" description="PPR" evidence="3">
    <location>
        <begin position="466"/>
        <end position="500"/>
    </location>
</feature>
<dbReference type="Pfam" id="PF01535">
    <property type="entry name" value="PPR"/>
    <property type="match status" value="2"/>
</dbReference>
<dbReference type="Pfam" id="PF12854">
    <property type="entry name" value="PPR_1"/>
    <property type="match status" value="1"/>
</dbReference>
<feature type="repeat" description="PPR" evidence="3">
    <location>
        <begin position="326"/>
        <end position="360"/>
    </location>
</feature>
<dbReference type="Proteomes" id="UP000283530">
    <property type="component" value="Unassembled WGS sequence"/>
</dbReference>
<gene>
    <name evidence="5" type="ORF">CKAN_00718700</name>
</gene>
<sequence>MKPSLHGKISGSSLAHSLQPSDARSTGSSSPNLYGVRKPLTLSPLEKSRKTSLLEDQLQMAADQMRCSLSNGGDECMNIDSEKVYRAIVENLGSDKSMEAALDSAGVELKTELVNEILQRLRFEEKTAFRFFTWAGHQEGYTHEPQTYNEMIDILSSTKYKAKQFAIVCDILDYMKRKTKNSVPVDVLLIILRKYAEKHLTHLQKFTKKKKIRVKTQPEINAFNLMLDSLCKCSLVEEADLMVKKVKNKITPDANTYNILFFGWCRVKDPAKGMKVLEEMIEMGHKPENFTYNTAIDTYCRAGMVSEATELFEFMRTKGSTLSSPTAKTYCIMIVALAKSNRMDECFQLMADMRSSGCLPDVSTYKELIEGMCMAGKVEEAYKFLEEMGSKGFPPDIVTYNCFLKVLCDLKKADEALRLFGRMVEVGCLPSVHTFNMLIKMFFDMGDVDGVFETWNEMDKRGCTRDVDTYCVMIEGLFGCGRSEDACLLLDDVVNKGLKLPYQKFDTFLMQLSKMGDLHSIHQLSEHMRKFYNPAMARRFSRFLMLLALLIFSFPVENTTVDSPSSLRNRWQFSLQLFQATNFSPRLVSNHSVSNHSIQIRSVKMIAHHKIFESIKETEDCGIANGICSVGSLIYKVPSSPFSYQKGLSAN</sequence>
<dbReference type="InterPro" id="IPR011990">
    <property type="entry name" value="TPR-like_helical_dom_sf"/>
</dbReference>
<protein>
    <submittedName>
        <fullName evidence="5">Pentatricopeptide repeat-containing protein, mitochondrial</fullName>
    </submittedName>
</protein>
<feature type="repeat" description="PPR" evidence="3">
    <location>
        <begin position="361"/>
        <end position="395"/>
    </location>
</feature>
<feature type="repeat" description="PPR" evidence="3">
    <location>
        <begin position="396"/>
        <end position="430"/>
    </location>
</feature>
<dbReference type="AlphaFoldDB" id="A0A443NJH4"/>
<feature type="repeat" description="PPR" evidence="3">
    <location>
        <begin position="431"/>
        <end position="465"/>
    </location>
</feature>
<dbReference type="STRING" id="337451.A0A443NJH4"/>
<name>A0A443NJH4_9MAGN</name>
<proteinExistence type="inferred from homology"/>
<feature type="compositionally biased region" description="Polar residues" evidence="4">
    <location>
        <begin position="10"/>
        <end position="32"/>
    </location>
</feature>
<dbReference type="Gene3D" id="1.25.40.10">
    <property type="entry name" value="Tetratricopeptide repeat domain"/>
    <property type="match status" value="4"/>
</dbReference>
<evidence type="ECO:0000256" key="3">
    <source>
        <dbReference type="PROSITE-ProRule" id="PRU00708"/>
    </source>
</evidence>
<organism evidence="5 6">
    <name type="scientific">Cinnamomum micranthum f. kanehirae</name>
    <dbReference type="NCBI Taxonomy" id="337451"/>
    <lineage>
        <taxon>Eukaryota</taxon>
        <taxon>Viridiplantae</taxon>
        <taxon>Streptophyta</taxon>
        <taxon>Embryophyta</taxon>
        <taxon>Tracheophyta</taxon>
        <taxon>Spermatophyta</taxon>
        <taxon>Magnoliopsida</taxon>
        <taxon>Magnoliidae</taxon>
        <taxon>Laurales</taxon>
        <taxon>Lauraceae</taxon>
        <taxon>Cinnamomum</taxon>
    </lineage>
</organism>
<evidence type="ECO:0000256" key="1">
    <source>
        <dbReference type="ARBA" id="ARBA00007626"/>
    </source>
</evidence>
<keyword evidence="6" id="KW-1185">Reference proteome</keyword>
<feature type="repeat" description="PPR" evidence="3">
    <location>
        <begin position="288"/>
        <end position="322"/>
    </location>
</feature>
<dbReference type="Pfam" id="PF13041">
    <property type="entry name" value="PPR_2"/>
    <property type="match status" value="2"/>
</dbReference>
<accession>A0A443NJH4</accession>
<feature type="region of interest" description="Disordered" evidence="4">
    <location>
        <begin position="1"/>
        <end position="41"/>
    </location>
</feature>
<dbReference type="InterPro" id="IPR002885">
    <property type="entry name" value="PPR_rpt"/>
</dbReference>
<dbReference type="EMBL" id="QPKB01000003">
    <property type="protein sequence ID" value="RWR78645.1"/>
    <property type="molecule type" value="Genomic_DNA"/>
</dbReference>
<dbReference type="PANTHER" id="PTHR47936:SF1">
    <property type="entry name" value="PENTATRICOPEPTIDE REPEAT-CONTAINING PROTEIN GUN1, CHLOROPLASTIC"/>
    <property type="match status" value="1"/>
</dbReference>
<dbReference type="PROSITE" id="PS51375">
    <property type="entry name" value="PPR"/>
    <property type="match status" value="7"/>
</dbReference>
<comment type="similarity">
    <text evidence="1">Belongs to the PPR family. P subfamily.</text>
</comment>
<evidence type="ECO:0000256" key="4">
    <source>
        <dbReference type="SAM" id="MobiDB-lite"/>
    </source>
</evidence>
<feature type="repeat" description="PPR" evidence="3">
    <location>
        <begin position="253"/>
        <end position="287"/>
    </location>
</feature>